<dbReference type="SUPFAM" id="SSF54197">
    <property type="entry name" value="HIT-like"/>
    <property type="match status" value="1"/>
</dbReference>
<gene>
    <name evidence="3" type="ORF">GCM10009433_14220</name>
</gene>
<dbReference type="PANTHER" id="PTHR42997">
    <property type="entry name" value="HIT FAMILY HYDROLASE"/>
    <property type="match status" value="1"/>
</dbReference>
<dbReference type="Pfam" id="PF13489">
    <property type="entry name" value="Methyltransf_23"/>
    <property type="match status" value="1"/>
</dbReference>
<sequence>MASKNQFSHCTAKERDKMSFPSKLLLDKKLIVGETLDFGCGFGKDVVELKKRGLNISGYDPEYFPHYPTKTYDTILCHYVLNVIQSQDQAKVLFEISKLLKFGGKAYFSVRRDIKNAGFRTHFIHKVKTFQTNVILPFKTVFKNDNVEIYEYQHHCFLNQNNPEASPFFERLEPKDQAGELASCFAFSDKFPVSEGHTLVIPKRKVSDYFELSFREQSACWFLVNLIKADLQNKFNPDGYNIGINVNEASGQTIPHVHIHIIPRYKGDVENPAGGVRGVIPSEKEY</sequence>
<dbReference type="PROSITE" id="PS51084">
    <property type="entry name" value="HIT_2"/>
    <property type="match status" value="1"/>
</dbReference>
<dbReference type="InterPro" id="IPR036265">
    <property type="entry name" value="HIT-like_sf"/>
</dbReference>
<keyword evidence="4" id="KW-1185">Reference proteome</keyword>
<proteinExistence type="predicted"/>
<dbReference type="InterPro" id="IPR019808">
    <property type="entry name" value="Histidine_triad_CS"/>
</dbReference>
<dbReference type="PROSITE" id="PS00892">
    <property type="entry name" value="HIT_1"/>
    <property type="match status" value="1"/>
</dbReference>
<evidence type="ECO:0000313" key="3">
    <source>
        <dbReference type="EMBL" id="GAA0757712.1"/>
    </source>
</evidence>
<feature type="domain" description="HIT" evidence="2">
    <location>
        <begin position="164"/>
        <end position="271"/>
    </location>
</feature>
<dbReference type="InterPro" id="IPR011146">
    <property type="entry name" value="HIT-like"/>
</dbReference>
<dbReference type="Gene3D" id="3.40.50.150">
    <property type="entry name" value="Vaccinia Virus protein VP39"/>
    <property type="match status" value="1"/>
</dbReference>
<evidence type="ECO:0000313" key="4">
    <source>
        <dbReference type="Proteomes" id="UP001500185"/>
    </source>
</evidence>
<dbReference type="Pfam" id="PF01230">
    <property type="entry name" value="HIT"/>
    <property type="match status" value="1"/>
</dbReference>
<name>A0ABP3VFR2_9FLAO</name>
<feature type="short sequence motif" description="Histidine triad motif" evidence="1">
    <location>
        <begin position="256"/>
        <end position="260"/>
    </location>
</feature>
<protein>
    <recommendedName>
        <fullName evidence="2">HIT domain-containing protein</fullName>
    </recommendedName>
</protein>
<dbReference type="RefSeq" id="WP_224453955.1">
    <property type="nucleotide sequence ID" value="NZ_BAAAGG010000005.1"/>
</dbReference>
<accession>A0ABP3VFR2</accession>
<evidence type="ECO:0000259" key="2">
    <source>
        <dbReference type="PROSITE" id="PS51084"/>
    </source>
</evidence>
<evidence type="ECO:0000256" key="1">
    <source>
        <dbReference type="PROSITE-ProRule" id="PRU00464"/>
    </source>
</evidence>
<dbReference type="SUPFAM" id="SSF53335">
    <property type="entry name" value="S-adenosyl-L-methionine-dependent methyltransferases"/>
    <property type="match status" value="1"/>
</dbReference>
<dbReference type="InterPro" id="IPR029063">
    <property type="entry name" value="SAM-dependent_MTases_sf"/>
</dbReference>
<dbReference type="Proteomes" id="UP001500185">
    <property type="component" value="Unassembled WGS sequence"/>
</dbReference>
<comment type="caution">
    <text evidence="3">The sequence shown here is derived from an EMBL/GenBank/DDBJ whole genome shotgun (WGS) entry which is preliminary data.</text>
</comment>
<dbReference type="Gene3D" id="3.30.428.10">
    <property type="entry name" value="HIT-like"/>
    <property type="match status" value="1"/>
</dbReference>
<dbReference type="InterPro" id="IPR052908">
    <property type="entry name" value="AP-4-A_phosphorylase"/>
</dbReference>
<organism evidence="3 4">
    <name type="scientific">Psychroflexus lacisalsi</name>
    <dbReference type="NCBI Taxonomy" id="503928"/>
    <lineage>
        <taxon>Bacteria</taxon>
        <taxon>Pseudomonadati</taxon>
        <taxon>Bacteroidota</taxon>
        <taxon>Flavobacteriia</taxon>
        <taxon>Flavobacteriales</taxon>
        <taxon>Flavobacteriaceae</taxon>
        <taxon>Psychroflexus</taxon>
    </lineage>
</organism>
<reference evidence="4" key="1">
    <citation type="journal article" date="2019" name="Int. J. Syst. Evol. Microbiol.">
        <title>The Global Catalogue of Microorganisms (GCM) 10K type strain sequencing project: providing services to taxonomists for standard genome sequencing and annotation.</title>
        <authorList>
            <consortium name="The Broad Institute Genomics Platform"/>
            <consortium name="The Broad Institute Genome Sequencing Center for Infectious Disease"/>
            <person name="Wu L."/>
            <person name="Ma J."/>
        </authorList>
    </citation>
    <scope>NUCLEOTIDE SEQUENCE [LARGE SCALE GENOMIC DNA]</scope>
    <source>
        <strain evidence="4">JCM 16231</strain>
    </source>
</reference>
<dbReference type="EMBL" id="BAAAGG010000005">
    <property type="protein sequence ID" value="GAA0757712.1"/>
    <property type="molecule type" value="Genomic_DNA"/>
</dbReference>
<dbReference type="PANTHER" id="PTHR42997:SF1">
    <property type="entry name" value="AP-4-A PHOSPHORYLASE"/>
    <property type="match status" value="1"/>
</dbReference>